<proteinExistence type="predicted"/>
<dbReference type="EMBL" id="JABDYF010000021">
    <property type="protein sequence ID" value="MBX5093778.1"/>
    <property type="molecule type" value="Genomic_DNA"/>
</dbReference>
<dbReference type="RefSeq" id="WP_221121939.1">
    <property type="nucleotide sequence ID" value="NZ_JABDYF010000021.1"/>
</dbReference>
<evidence type="ECO:0000313" key="2">
    <source>
        <dbReference type="Proteomes" id="UP000770629"/>
    </source>
</evidence>
<reference evidence="1 2" key="1">
    <citation type="submission" date="2020-04" db="EMBL/GenBank/DDBJ databases">
        <title>Global-level population genomics: horizontal gene transfer, symbiosis and evolution in Rhizobia.</title>
        <authorList>
            <person name="Gai Y."/>
        </authorList>
    </citation>
    <scope>NUCLEOTIDE SEQUENCE [LARGE SCALE GENOMIC DNA]</scope>
    <source>
        <strain evidence="1 2">BLR33</strain>
    </source>
</reference>
<comment type="caution">
    <text evidence="1">The sequence shown here is derived from an EMBL/GenBank/DDBJ whole genome shotgun (WGS) entry which is preliminary data.</text>
</comment>
<gene>
    <name evidence="1" type="ORF">HJB60_32195</name>
</gene>
<dbReference type="Proteomes" id="UP000770629">
    <property type="component" value="Unassembled WGS sequence"/>
</dbReference>
<sequence length="84" mass="9162">MASLHLLLLPNFYRERGAATILFSPAGSNHVSFLLVLWRPFGFSREDGVGENDEFAGDGYDGAQVILSVLTQAGVERGEIRIVP</sequence>
<name>A0ABS7IPK0_9HYPH</name>
<accession>A0ABS7IPK0</accession>
<evidence type="ECO:0000313" key="1">
    <source>
        <dbReference type="EMBL" id="MBX5093778.1"/>
    </source>
</evidence>
<protein>
    <submittedName>
        <fullName evidence="1">Uncharacterized protein</fullName>
    </submittedName>
</protein>
<feature type="non-terminal residue" evidence="1">
    <location>
        <position position="84"/>
    </location>
</feature>
<organism evidence="1 2">
    <name type="scientific">Rhizobium lentis</name>
    <dbReference type="NCBI Taxonomy" id="1138194"/>
    <lineage>
        <taxon>Bacteria</taxon>
        <taxon>Pseudomonadati</taxon>
        <taxon>Pseudomonadota</taxon>
        <taxon>Alphaproteobacteria</taxon>
        <taxon>Hyphomicrobiales</taxon>
        <taxon>Rhizobiaceae</taxon>
        <taxon>Rhizobium/Agrobacterium group</taxon>
        <taxon>Rhizobium</taxon>
    </lineage>
</organism>
<keyword evidence="2" id="KW-1185">Reference proteome</keyword>